<evidence type="ECO:0000313" key="2">
    <source>
        <dbReference type="Proteomes" id="UP001219568"/>
    </source>
</evidence>
<dbReference type="SUPFAM" id="SSF55874">
    <property type="entry name" value="ATPase domain of HSP90 chaperone/DNA topoisomerase II/histidine kinase"/>
    <property type="match status" value="1"/>
</dbReference>
<name>A0AAD6NB85_PENCN</name>
<organism evidence="1 2">
    <name type="scientific">Penicillium canescens</name>
    <dbReference type="NCBI Taxonomy" id="5083"/>
    <lineage>
        <taxon>Eukaryota</taxon>
        <taxon>Fungi</taxon>
        <taxon>Dikarya</taxon>
        <taxon>Ascomycota</taxon>
        <taxon>Pezizomycotina</taxon>
        <taxon>Eurotiomycetes</taxon>
        <taxon>Eurotiomycetidae</taxon>
        <taxon>Eurotiales</taxon>
        <taxon>Aspergillaceae</taxon>
        <taxon>Penicillium</taxon>
    </lineage>
</organism>
<dbReference type="EMBL" id="JAQJZL010000002">
    <property type="protein sequence ID" value="KAJ6050790.1"/>
    <property type="molecule type" value="Genomic_DNA"/>
</dbReference>
<dbReference type="InterPro" id="IPR036890">
    <property type="entry name" value="HATPase_C_sf"/>
</dbReference>
<keyword evidence="1" id="KW-0808">Transferase</keyword>
<reference evidence="1" key="2">
    <citation type="submission" date="2023-01" db="EMBL/GenBank/DDBJ databases">
        <authorList>
            <person name="Petersen C."/>
        </authorList>
    </citation>
    <scope>NUCLEOTIDE SEQUENCE</scope>
    <source>
        <strain evidence="1">IBT 15450</strain>
    </source>
</reference>
<reference evidence="1" key="1">
    <citation type="journal article" date="2023" name="IMA Fungus">
        <title>Comparative genomic study of the Penicillium genus elucidates a diverse pangenome and 15 lateral gene transfer events.</title>
        <authorList>
            <person name="Petersen C."/>
            <person name="Sorensen T."/>
            <person name="Nielsen M.R."/>
            <person name="Sondergaard T.E."/>
            <person name="Sorensen J.L."/>
            <person name="Fitzpatrick D.A."/>
            <person name="Frisvad J.C."/>
            <person name="Nielsen K.L."/>
        </authorList>
    </citation>
    <scope>NUCLEOTIDE SEQUENCE</scope>
    <source>
        <strain evidence="1">IBT 15450</strain>
    </source>
</reference>
<keyword evidence="2" id="KW-1185">Reference proteome</keyword>
<proteinExistence type="predicted"/>
<dbReference type="Gene3D" id="3.30.565.10">
    <property type="entry name" value="Histidine kinase-like ATPase, C-terminal domain"/>
    <property type="match status" value="1"/>
</dbReference>
<dbReference type="GO" id="GO:0000155">
    <property type="term" value="F:phosphorelay sensor kinase activity"/>
    <property type="evidence" value="ECO:0007669"/>
    <property type="project" value="InterPro"/>
</dbReference>
<dbReference type="AlphaFoldDB" id="A0AAD6NB85"/>
<dbReference type="Proteomes" id="UP001219568">
    <property type="component" value="Unassembled WGS sequence"/>
</dbReference>
<accession>A0AAD6NB85</accession>
<dbReference type="InterPro" id="IPR003661">
    <property type="entry name" value="HisK_dim/P_dom"/>
</dbReference>
<keyword evidence="1" id="KW-0418">Kinase</keyword>
<dbReference type="Gene3D" id="1.10.287.130">
    <property type="match status" value="1"/>
</dbReference>
<dbReference type="CDD" id="cd00082">
    <property type="entry name" value="HisKA"/>
    <property type="match status" value="1"/>
</dbReference>
<protein>
    <submittedName>
        <fullName evidence="1">Histidine kinase HHK3</fullName>
    </submittedName>
</protein>
<evidence type="ECO:0000313" key="1">
    <source>
        <dbReference type="EMBL" id="KAJ6050790.1"/>
    </source>
</evidence>
<gene>
    <name evidence="1" type="ORF">N7460_001324</name>
</gene>
<comment type="caution">
    <text evidence="1">The sequence shown here is derived from an EMBL/GenBank/DDBJ whole genome shotgun (WGS) entry which is preliminary data.</text>
</comment>
<sequence length="446" mass="50246">MTRSLTNLFLEYYGTHILMQICTLNLKDEARVLPSALESGLWEDTDCFDGFILNQTIRIRVIAAPCDNVSGACLLIVEFKDLELIFDDVDSWFVHTCAGMISQMWQKHQPVEVMTMKEKFLPGFSHQLRTPLQGTLGSLPSRDLGETPNRLPLSSELPQQRPSLGPSIHLNTIRTASRDLNAIANNMITLNRWVDTAMRDRCYLPHSIQQDLAGEVLKICLDDTRYRASMVLCHDLPLHFDRLRIGLSLLCDSLPPLAVNATQNTLEGTVVVSVFILPGYMSLADTGREIHPDHHQRILEPYGKVGIHSPGAGLGLTQATEFTTLRHWSIELIPSKIDRGSHFRATFREVEYLCSISPAQSEFSLLKFYPPNCTTWQLMRNSKSLCNIFIKYLTHVGFNNSNTIEDRFAVLDFAPCLEQHRAELLHLPSDQVAICLVPASPKATLH</sequence>